<evidence type="ECO:0000313" key="2">
    <source>
        <dbReference type="WBParaSite" id="ES5_v2.g10829.t1"/>
    </source>
</evidence>
<accession>A0AC34F1L9</accession>
<evidence type="ECO:0000313" key="1">
    <source>
        <dbReference type="Proteomes" id="UP000887579"/>
    </source>
</evidence>
<protein>
    <submittedName>
        <fullName evidence="2">Sodium/calcium exchanger membrane region domain-containing protein</fullName>
    </submittedName>
</protein>
<dbReference type="Proteomes" id="UP000887579">
    <property type="component" value="Unplaced"/>
</dbReference>
<name>A0AC34F1L9_9BILA</name>
<proteinExistence type="predicted"/>
<dbReference type="WBParaSite" id="ES5_v2.g10829.t1">
    <property type="protein sequence ID" value="ES5_v2.g10829.t1"/>
    <property type="gene ID" value="ES5_v2.g10829"/>
</dbReference>
<reference evidence="2" key="1">
    <citation type="submission" date="2022-11" db="UniProtKB">
        <authorList>
            <consortium name="WormBaseParasite"/>
        </authorList>
    </citation>
    <scope>IDENTIFICATION</scope>
</reference>
<organism evidence="1 2">
    <name type="scientific">Panagrolaimus sp. ES5</name>
    <dbReference type="NCBI Taxonomy" id="591445"/>
    <lineage>
        <taxon>Eukaryota</taxon>
        <taxon>Metazoa</taxon>
        <taxon>Ecdysozoa</taxon>
        <taxon>Nematoda</taxon>
        <taxon>Chromadorea</taxon>
        <taxon>Rhabditida</taxon>
        <taxon>Tylenchina</taxon>
        <taxon>Panagrolaimomorpha</taxon>
        <taxon>Panagrolaimoidea</taxon>
        <taxon>Panagrolaimidae</taxon>
        <taxon>Panagrolaimus</taxon>
    </lineage>
</organism>
<sequence length="366" mass="40339">MPKITELKADALSMNSNGAVLQPPKQSVSIHDSYPHIDDTENEDDAEDPEDEEGRSRRHTIASHYIDSTSKFNSPINVMMEPMNSNARNSQASNFMIPSIVISPSNPLDGNEAKFKYHNGKFHYSEKEFDSESDDASDIVVVPATHPGRRFTILSLNEARMSMQVDHMPTVSPDEPITTKRIFKDLITALNPIEEDFSECKWYSKILQVMKFPLIVVLRLTVPQAMVWCKTLSLIQCITMPITILGLTVMAWCNSIGDLVADISVAKQGFPQMAASAAIGGPLFNLLVGFGAAFFIATLQGKHVDISIDSVKALLLISVAGSLLVTLVILIITKFHATRVHGIILIVLYVVLLIGVILADLKVFDF</sequence>